<dbReference type="OrthoDB" id="540662at2759"/>
<evidence type="ECO:0000256" key="1">
    <source>
        <dbReference type="ARBA" id="ARBA00022574"/>
    </source>
</evidence>
<dbReference type="AlphaFoldDB" id="A0A316YR73"/>
<feature type="repeat" description="WD" evidence="3">
    <location>
        <begin position="230"/>
        <end position="279"/>
    </location>
</feature>
<evidence type="ECO:0000313" key="7">
    <source>
        <dbReference type="Proteomes" id="UP000245768"/>
    </source>
</evidence>
<name>A0A316YR73_9BASI</name>
<feature type="region of interest" description="Disordered" evidence="4">
    <location>
        <begin position="96"/>
        <end position="130"/>
    </location>
</feature>
<dbReference type="Gene3D" id="4.10.280.110">
    <property type="entry name" value="Pre-mRNA processing factor 4 domain"/>
    <property type="match status" value="1"/>
</dbReference>
<keyword evidence="7" id="KW-1185">Reference proteome</keyword>
<dbReference type="InterPro" id="IPR019775">
    <property type="entry name" value="WD40_repeat_CS"/>
</dbReference>
<dbReference type="STRING" id="215250.A0A316YR73"/>
<dbReference type="Proteomes" id="UP000245768">
    <property type="component" value="Unassembled WGS sequence"/>
</dbReference>
<dbReference type="InterPro" id="IPR014906">
    <property type="entry name" value="PRP4-like"/>
</dbReference>
<dbReference type="InterPro" id="IPR036285">
    <property type="entry name" value="PRP4-like_sf"/>
</dbReference>
<keyword evidence="1 3" id="KW-0853">WD repeat</keyword>
<dbReference type="PANTHER" id="PTHR19846">
    <property type="entry name" value="WD40 REPEAT PROTEIN"/>
    <property type="match status" value="1"/>
</dbReference>
<dbReference type="InterPro" id="IPR001680">
    <property type="entry name" value="WD40_rpt"/>
</dbReference>
<feature type="compositionally biased region" description="Acidic residues" evidence="4">
    <location>
        <begin position="102"/>
        <end position="128"/>
    </location>
</feature>
<feature type="repeat" description="WD" evidence="3">
    <location>
        <begin position="188"/>
        <end position="229"/>
    </location>
</feature>
<feature type="repeat" description="WD" evidence="3">
    <location>
        <begin position="280"/>
        <end position="321"/>
    </location>
</feature>
<dbReference type="SMART" id="SM00500">
    <property type="entry name" value="SFM"/>
    <property type="match status" value="1"/>
</dbReference>
<proteinExistence type="predicted"/>
<dbReference type="InterPro" id="IPR015943">
    <property type="entry name" value="WD40/YVTN_repeat-like_dom_sf"/>
</dbReference>
<protein>
    <submittedName>
        <fullName evidence="6">WD40 repeat-like protein</fullName>
    </submittedName>
</protein>
<dbReference type="GeneID" id="37043036"/>
<gene>
    <name evidence="6" type="ORF">FA10DRAFT_265578</name>
</gene>
<dbReference type="EMBL" id="KZ819635">
    <property type="protein sequence ID" value="PWN91731.1"/>
    <property type="molecule type" value="Genomic_DNA"/>
</dbReference>
<dbReference type="GO" id="GO:0017070">
    <property type="term" value="F:U6 snRNA binding"/>
    <property type="evidence" value="ECO:0007669"/>
    <property type="project" value="TreeGrafter"/>
</dbReference>
<reference evidence="6" key="1">
    <citation type="journal article" date="2018" name="Mol. Biol. Evol.">
        <title>Broad Genomic Sampling Reveals a Smut Pathogenic Ancestry of the Fungal Clade Ustilaginomycotina.</title>
        <authorList>
            <person name="Kijpornyongpan T."/>
            <person name="Mondo S.J."/>
            <person name="Barry K."/>
            <person name="Sandor L."/>
            <person name="Lee J."/>
            <person name="Lipzen A."/>
            <person name="Pangilinan J."/>
            <person name="LaButti K."/>
            <person name="Hainaut M."/>
            <person name="Henrissat B."/>
            <person name="Grigoriev I.V."/>
            <person name="Spatafora J.W."/>
            <person name="Aime M.C."/>
        </authorList>
    </citation>
    <scope>NUCLEOTIDE SEQUENCE [LARGE SCALE GENOMIC DNA]</scope>
    <source>
        <strain evidence="6">MCA 4198</strain>
    </source>
</reference>
<feature type="repeat" description="WD" evidence="3">
    <location>
        <begin position="364"/>
        <end position="405"/>
    </location>
</feature>
<feature type="domain" description="Pre-mRNA processing factor 4 (PRP4)-like" evidence="5">
    <location>
        <begin position="56"/>
        <end position="110"/>
    </location>
</feature>
<evidence type="ECO:0000256" key="4">
    <source>
        <dbReference type="SAM" id="MobiDB-lite"/>
    </source>
</evidence>
<evidence type="ECO:0000256" key="2">
    <source>
        <dbReference type="ARBA" id="ARBA00022737"/>
    </source>
</evidence>
<dbReference type="PROSITE" id="PS00678">
    <property type="entry name" value="WD_REPEATS_1"/>
    <property type="match status" value="2"/>
</dbReference>
<dbReference type="GO" id="GO:0030621">
    <property type="term" value="F:U4 snRNA binding"/>
    <property type="evidence" value="ECO:0007669"/>
    <property type="project" value="TreeGrafter"/>
</dbReference>
<dbReference type="GO" id="GO:0046540">
    <property type="term" value="C:U4/U6 x U5 tri-snRNP complex"/>
    <property type="evidence" value="ECO:0007669"/>
    <property type="project" value="TreeGrafter"/>
</dbReference>
<dbReference type="PROSITE" id="PS50082">
    <property type="entry name" value="WD_REPEATS_2"/>
    <property type="match status" value="6"/>
</dbReference>
<dbReference type="CDD" id="cd00200">
    <property type="entry name" value="WD40"/>
    <property type="match status" value="1"/>
</dbReference>
<organism evidence="6 7">
    <name type="scientific">Acaromyces ingoldii</name>
    <dbReference type="NCBI Taxonomy" id="215250"/>
    <lineage>
        <taxon>Eukaryota</taxon>
        <taxon>Fungi</taxon>
        <taxon>Dikarya</taxon>
        <taxon>Basidiomycota</taxon>
        <taxon>Ustilaginomycotina</taxon>
        <taxon>Exobasidiomycetes</taxon>
        <taxon>Exobasidiales</taxon>
        <taxon>Cryptobasidiaceae</taxon>
        <taxon>Acaromyces</taxon>
    </lineage>
</organism>
<keyword evidence="2" id="KW-0677">Repeat</keyword>
<dbReference type="SUPFAM" id="SSF158230">
    <property type="entry name" value="PRP4-like"/>
    <property type="match status" value="1"/>
</dbReference>
<dbReference type="InterPro" id="IPR020472">
    <property type="entry name" value="WD40_PAC1"/>
</dbReference>
<feature type="repeat" description="WD" evidence="3">
    <location>
        <begin position="477"/>
        <end position="511"/>
    </location>
</feature>
<dbReference type="RefSeq" id="XP_025378929.1">
    <property type="nucleotide sequence ID" value="XM_025521120.1"/>
</dbReference>
<dbReference type="PRINTS" id="PR00320">
    <property type="entry name" value="GPROTEINBRPT"/>
</dbReference>
<feature type="compositionally biased region" description="Acidic residues" evidence="4">
    <location>
        <begin position="1"/>
        <end position="21"/>
    </location>
</feature>
<dbReference type="Pfam" id="PF08799">
    <property type="entry name" value="PRP4"/>
    <property type="match status" value="1"/>
</dbReference>
<dbReference type="Gene3D" id="2.130.10.10">
    <property type="entry name" value="YVTN repeat-like/Quinoprotein amine dehydrogenase"/>
    <property type="match status" value="3"/>
</dbReference>
<dbReference type="GO" id="GO:0000398">
    <property type="term" value="P:mRNA splicing, via spliceosome"/>
    <property type="evidence" value="ECO:0007669"/>
    <property type="project" value="TreeGrafter"/>
</dbReference>
<dbReference type="PROSITE" id="PS50294">
    <property type="entry name" value="WD_REPEATS_REGION"/>
    <property type="match status" value="5"/>
</dbReference>
<dbReference type="SMART" id="SM00320">
    <property type="entry name" value="WD40"/>
    <property type="match status" value="7"/>
</dbReference>
<accession>A0A316YR73</accession>
<dbReference type="InParanoid" id="A0A316YR73"/>
<evidence type="ECO:0000256" key="3">
    <source>
        <dbReference type="PROSITE-ProRule" id="PRU00221"/>
    </source>
</evidence>
<dbReference type="PANTHER" id="PTHR19846:SF0">
    <property type="entry name" value="PRE-MRNA PROCESSING FACTOR 4"/>
    <property type="match status" value="1"/>
</dbReference>
<dbReference type="Pfam" id="PF00400">
    <property type="entry name" value="WD40"/>
    <property type="match status" value="7"/>
</dbReference>
<sequence>MSDDGDMDVDQLGIDADELDVEPASSSSIAHARAEQKELMDMLDARAKARNMAVPTDDAKVRSRLRELGEPITCFGERRPDRRERLREVLVKIQQRRREAGEVDEDDEDVRSESEEEDDDDEQEEEFFTEGSQELLRARTSMAVYSLKAAARRIASQKEQAKIPIAKIVATRKALFAPIREYTNLGSQVGDTRPVSLVRFSPNAKILATGSWSGGVRLWDIPSAREKMSLRGHNDKVGGLAWHPRATVSQSSAAVNLATGAADANVLLWSLDSDRPISTLSGHEARVARVAFHPSGDYLASASFDGTWRLWDFATATSLLRQEGHSKEVYTCEFQPDGALLASGGLDAIGRIWDCRTGRTAMVLDGHAREILALDWSPNGFNVVSASGDDTVRVWDLRNLKCQYIIPAHKSSVADVRFFRAHDERLADLGNGHTAALTKESDGTMELPKSGLYLATAGYDGLVKIWSADDWQHLRTLSGDAGKVMSVDVSSDGQYLASGEWNRTFKLWGRL</sequence>
<dbReference type="InterPro" id="IPR036322">
    <property type="entry name" value="WD40_repeat_dom_sf"/>
</dbReference>
<dbReference type="SUPFAM" id="SSF50978">
    <property type="entry name" value="WD40 repeat-like"/>
    <property type="match status" value="1"/>
</dbReference>
<feature type="region of interest" description="Disordered" evidence="4">
    <location>
        <begin position="1"/>
        <end position="35"/>
    </location>
</feature>
<evidence type="ECO:0000313" key="6">
    <source>
        <dbReference type="EMBL" id="PWN91731.1"/>
    </source>
</evidence>
<dbReference type="FunFam" id="2.130.10.10:FF:000443">
    <property type="entry name" value="U4/U6 small nuclear ribonucleoprotein Prp4"/>
    <property type="match status" value="1"/>
</dbReference>
<evidence type="ECO:0000259" key="5">
    <source>
        <dbReference type="SMART" id="SM00500"/>
    </source>
</evidence>
<feature type="repeat" description="WD" evidence="3">
    <location>
        <begin position="322"/>
        <end position="363"/>
    </location>
</feature>
<dbReference type="FunFam" id="2.130.10.10:FF:001211">
    <property type="entry name" value="CBN-PRP-4 protein"/>
    <property type="match status" value="1"/>
</dbReference>